<keyword evidence="1" id="KW-0802">TPR repeat</keyword>
<dbReference type="GO" id="GO:0042834">
    <property type="term" value="F:peptidoglycan binding"/>
    <property type="evidence" value="ECO:0007669"/>
    <property type="project" value="InterPro"/>
</dbReference>
<feature type="chain" id="PRO_5032712463" evidence="3">
    <location>
        <begin position="31"/>
        <end position="498"/>
    </location>
</feature>
<dbReference type="Gene3D" id="1.25.40.10">
    <property type="entry name" value="Tetratricopeptide repeat domain"/>
    <property type="match status" value="1"/>
</dbReference>
<dbReference type="Gene3D" id="3.30.70.1070">
    <property type="entry name" value="Sporulation related repeat"/>
    <property type="match status" value="1"/>
</dbReference>
<feature type="signal peptide" evidence="3">
    <location>
        <begin position="1"/>
        <end position="30"/>
    </location>
</feature>
<dbReference type="SMART" id="SM00028">
    <property type="entry name" value="TPR"/>
    <property type="match status" value="3"/>
</dbReference>
<dbReference type="Proteomes" id="UP000433104">
    <property type="component" value="Unassembled WGS sequence"/>
</dbReference>
<evidence type="ECO:0000256" key="3">
    <source>
        <dbReference type="SAM" id="SignalP"/>
    </source>
</evidence>
<proteinExistence type="predicted"/>
<dbReference type="InterPro" id="IPR036680">
    <property type="entry name" value="SPOR-like_sf"/>
</dbReference>
<comment type="caution">
    <text evidence="5">The sequence shown here is derived from an EMBL/GenBank/DDBJ whole genome shotgun (WGS) entry which is preliminary data.</text>
</comment>
<keyword evidence="6" id="KW-1185">Reference proteome</keyword>
<evidence type="ECO:0000313" key="6">
    <source>
        <dbReference type="Proteomes" id="UP000433104"/>
    </source>
</evidence>
<accession>A0A844ZCR7</accession>
<reference evidence="5 6" key="1">
    <citation type="submission" date="2019-12" db="EMBL/GenBank/DDBJ databases">
        <title>Genomic-based taxomic classification of the family Erythrobacteraceae.</title>
        <authorList>
            <person name="Xu L."/>
        </authorList>
    </citation>
    <scope>NUCLEOTIDE SEQUENCE [LARGE SCALE GENOMIC DNA]</scope>
    <source>
        <strain evidence="5 6">MCCC 1A09962</strain>
    </source>
</reference>
<feature type="compositionally biased region" description="Basic and acidic residues" evidence="2">
    <location>
        <begin position="310"/>
        <end position="320"/>
    </location>
</feature>
<feature type="domain" description="SPOR" evidence="4">
    <location>
        <begin position="408"/>
        <end position="488"/>
    </location>
</feature>
<dbReference type="SUPFAM" id="SSF48452">
    <property type="entry name" value="TPR-like"/>
    <property type="match status" value="1"/>
</dbReference>
<gene>
    <name evidence="5" type="ORF">GRI38_01500</name>
</gene>
<sequence>MKRFIDPCTMAALGGVAVALASIAATPAYAQGREIVQPLPPPEVDELGDALQRLARDASNVSALIDAGEASLALGDVQAAIGFFGRASDIAPNNPRILSGLADAYVATRRPIEALRLYTEAERAGADVARIAGQRGLAFDLVGDNAAAQDQYRLALRQNDDPEITLRLATSQAIAGQRQQFEASLRPLLERGDLAAFRTRSFGLAILGDTTEAISIARAITPPALIDGLVPYLRAMDQLTAVQQASAANLGVFPRRSEFGRDDPSIAEARAALPPAAAQSRARPNATDARLRPAGRPLGPGANQPPARVVEPEGELRRQGTGELPPLNPAQAAAQPDPVQRPVVQQTQAAAPTRPVVRPDIATVFADMATPSGARPSAGAVDLATIVPAKPEPAKAQPAAPPPPDPATLHPARIWVQVATGQDKKALRFDWRRLSRNADGALADYKPFTSRWGQTNRMLVGPFSTRQEASALIVTLREAGIDTFRHDSSSGVPVEPLP</sequence>
<dbReference type="RefSeq" id="WP_160681242.1">
    <property type="nucleotide sequence ID" value="NZ_WTYW01000001.1"/>
</dbReference>
<organism evidence="5 6">
    <name type="scientific">Parapontixanthobacter aurantiacus</name>
    <dbReference type="NCBI Taxonomy" id="1463599"/>
    <lineage>
        <taxon>Bacteria</taxon>
        <taxon>Pseudomonadati</taxon>
        <taxon>Pseudomonadota</taxon>
        <taxon>Alphaproteobacteria</taxon>
        <taxon>Sphingomonadales</taxon>
        <taxon>Erythrobacteraceae</taxon>
        <taxon>Parapontixanthobacter</taxon>
    </lineage>
</organism>
<dbReference type="InterPro" id="IPR007730">
    <property type="entry name" value="SPOR-like_dom"/>
</dbReference>
<dbReference type="SUPFAM" id="SSF110997">
    <property type="entry name" value="Sporulation related repeat"/>
    <property type="match status" value="1"/>
</dbReference>
<dbReference type="Pfam" id="PF05036">
    <property type="entry name" value="SPOR"/>
    <property type="match status" value="1"/>
</dbReference>
<evidence type="ECO:0000256" key="2">
    <source>
        <dbReference type="SAM" id="MobiDB-lite"/>
    </source>
</evidence>
<feature type="repeat" description="TPR" evidence="1">
    <location>
        <begin position="61"/>
        <end position="94"/>
    </location>
</feature>
<evidence type="ECO:0000259" key="4">
    <source>
        <dbReference type="PROSITE" id="PS51724"/>
    </source>
</evidence>
<feature type="compositionally biased region" description="Low complexity" evidence="2">
    <location>
        <begin position="329"/>
        <end position="353"/>
    </location>
</feature>
<feature type="region of interest" description="Disordered" evidence="2">
    <location>
        <begin position="272"/>
        <end position="353"/>
    </location>
</feature>
<feature type="compositionally biased region" description="Low complexity" evidence="2">
    <location>
        <begin position="272"/>
        <end position="286"/>
    </location>
</feature>
<dbReference type="InterPro" id="IPR019734">
    <property type="entry name" value="TPR_rpt"/>
</dbReference>
<dbReference type="PROSITE" id="PS51724">
    <property type="entry name" value="SPOR"/>
    <property type="match status" value="1"/>
</dbReference>
<dbReference type="Pfam" id="PF14559">
    <property type="entry name" value="TPR_19"/>
    <property type="match status" value="1"/>
</dbReference>
<keyword evidence="3" id="KW-0732">Signal</keyword>
<dbReference type="AlphaFoldDB" id="A0A844ZCR7"/>
<name>A0A844ZCR7_9SPHN</name>
<protein>
    <submittedName>
        <fullName evidence="5">Tetratricopeptide repeat protein</fullName>
    </submittedName>
</protein>
<evidence type="ECO:0000256" key="1">
    <source>
        <dbReference type="PROSITE-ProRule" id="PRU00339"/>
    </source>
</evidence>
<evidence type="ECO:0000313" key="5">
    <source>
        <dbReference type="EMBL" id="MXO84710.1"/>
    </source>
</evidence>
<dbReference type="PROSITE" id="PS50005">
    <property type="entry name" value="TPR"/>
    <property type="match status" value="1"/>
</dbReference>
<dbReference type="InterPro" id="IPR011990">
    <property type="entry name" value="TPR-like_helical_dom_sf"/>
</dbReference>
<dbReference type="EMBL" id="WTYW01000001">
    <property type="protein sequence ID" value="MXO84710.1"/>
    <property type="molecule type" value="Genomic_DNA"/>
</dbReference>
<dbReference type="OrthoDB" id="7398646at2"/>